<dbReference type="OrthoDB" id="9806163at2"/>
<feature type="domain" description="Xaa-Pro dipeptidyl-peptidase C-terminal" evidence="2">
    <location>
        <begin position="308"/>
        <end position="545"/>
    </location>
</feature>
<dbReference type="InterPro" id="IPR000383">
    <property type="entry name" value="Xaa-Pro-like_dom"/>
</dbReference>
<dbReference type="Pfam" id="PF08530">
    <property type="entry name" value="PepX_C"/>
    <property type="match status" value="1"/>
</dbReference>
<keyword evidence="4" id="KW-1185">Reference proteome</keyword>
<name>A0A512N3V1_9HYPH</name>
<evidence type="ECO:0000313" key="3">
    <source>
        <dbReference type="EMBL" id="GEP53655.1"/>
    </source>
</evidence>
<gene>
    <name evidence="3" type="ORF">RSO01_08210</name>
</gene>
<dbReference type="EMBL" id="BKAJ01000014">
    <property type="protein sequence ID" value="GEP53655.1"/>
    <property type="molecule type" value="Genomic_DNA"/>
</dbReference>
<dbReference type="InterPro" id="IPR005674">
    <property type="entry name" value="CocE/Ser_esterase"/>
</dbReference>
<evidence type="ECO:0000313" key="4">
    <source>
        <dbReference type="Proteomes" id="UP000321058"/>
    </source>
</evidence>
<dbReference type="NCBIfam" id="TIGR00976">
    <property type="entry name" value="CocE_NonD"/>
    <property type="match status" value="1"/>
</dbReference>
<dbReference type="AlphaFoldDB" id="A0A512N3V1"/>
<keyword evidence="1" id="KW-0378">Hydrolase</keyword>
<dbReference type="SUPFAM" id="SSF53474">
    <property type="entry name" value="alpha/beta-Hydrolases"/>
    <property type="match status" value="1"/>
</dbReference>
<dbReference type="Gene3D" id="2.60.120.260">
    <property type="entry name" value="Galactose-binding domain-like"/>
    <property type="match status" value="1"/>
</dbReference>
<dbReference type="GO" id="GO:0008239">
    <property type="term" value="F:dipeptidyl-peptidase activity"/>
    <property type="evidence" value="ECO:0007669"/>
    <property type="project" value="InterPro"/>
</dbReference>
<protein>
    <submittedName>
        <fullName evidence="3">Putative peptidase</fullName>
    </submittedName>
</protein>
<evidence type="ECO:0000259" key="2">
    <source>
        <dbReference type="SMART" id="SM00939"/>
    </source>
</evidence>
<dbReference type="InterPro" id="IPR008979">
    <property type="entry name" value="Galactose-bd-like_sf"/>
</dbReference>
<proteinExistence type="predicted"/>
<organism evidence="3 4">
    <name type="scientific">Reyranella soli</name>
    <dbReference type="NCBI Taxonomy" id="1230389"/>
    <lineage>
        <taxon>Bacteria</taxon>
        <taxon>Pseudomonadati</taxon>
        <taxon>Pseudomonadota</taxon>
        <taxon>Alphaproteobacteria</taxon>
        <taxon>Hyphomicrobiales</taxon>
        <taxon>Reyranellaceae</taxon>
        <taxon>Reyranella</taxon>
    </lineage>
</organism>
<comment type="caution">
    <text evidence="3">The sequence shown here is derived from an EMBL/GenBank/DDBJ whole genome shotgun (WGS) entry which is preliminary data.</text>
</comment>
<dbReference type="RefSeq" id="WP_147146510.1">
    <property type="nucleotide sequence ID" value="NZ_BKAJ01000014.1"/>
</dbReference>
<dbReference type="SMART" id="SM00939">
    <property type="entry name" value="PepX_C"/>
    <property type="match status" value="1"/>
</dbReference>
<dbReference type="Proteomes" id="UP000321058">
    <property type="component" value="Unassembled WGS sequence"/>
</dbReference>
<sequence length="551" mass="58837">MPTVSPPVTVSMRTRDGVRLDADVYRPEGQGPFPVLLMRQPYGRKIASTVVYAHPGWYAAHGYIVVIQDVRGAGTSEGRFRLFEHERADGADALAWAATLEGGNGRIGMYGFSYQAATQLLALAGALDSGGPKPAALCPAMMGWDVFSDWAYEGGAFCLYGGMSWALQMGAERARLAGDAAAYTEMLAAAKNLPLYEEHTAWPAVLQRHGRYTHYGDWIGSPTPGGYWDRIAPKAALAGRTGDVPMLHVGGWYDKMLEGTLGAWQAMAASRAAQRLIVGPWGHIPWGRRTGIVDFGPQASSPIDSEQVRWFDRYLKDRDNGVGHEPSVRLFDVGAKTWTDFAAWPEPRPQAWHLSSSGLAAARSEDGVLDRALPAATSLDTLVHDPWRPVPSLGGHDGMPPGPQDRGALDGRTDVACYTSAPLSAPLRLAGRVLAEVHVDVDAASHDLCAVLSQVTPDGRCLTLTQGYLRIADATSPGPRSVAMRALCATIPTGAALRLSLQAASFPAFAVNPGTGLGVAKVRLFDCRVITLGVHGGGTRASRLLLPVEEG</sequence>
<dbReference type="Gene3D" id="1.10.3020.10">
    <property type="entry name" value="alpha-amino acid ester hydrolase ( Helical cap domain)"/>
    <property type="match status" value="1"/>
</dbReference>
<dbReference type="Pfam" id="PF02129">
    <property type="entry name" value="Peptidase_S15"/>
    <property type="match status" value="1"/>
</dbReference>
<dbReference type="InterPro" id="IPR029058">
    <property type="entry name" value="AB_hydrolase_fold"/>
</dbReference>
<dbReference type="InterPro" id="IPR013736">
    <property type="entry name" value="Xaa-Pro_dipept_C"/>
</dbReference>
<dbReference type="SUPFAM" id="SSF49785">
    <property type="entry name" value="Galactose-binding domain-like"/>
    <property type="match status" value="1"/>
</dbReference>
<dbReference type="Gene3D" id="3.40.50.1820">
    <property type="entry name" value="alpha/beta hydrolase"/>
    <property type="match status" value="1"/>
</dbReference>
<accession>A0A512N3V1</accession>
<reference evidence="3 4" key="1">
    <citation type="submission" date="2019-07" db="EMBL/GenBank/DDBJ databases">
        <title>Whole genome shotgun sequence of Reyranella soli NBRC 108950.</title>
        <authorList>
            <person name="Hosoyama A."/>
            <person name="Uohara A."/>
            <person name="Ohji S."/>
            <person name="Ichikawa N."/>
        </authorList>
    </citation>
    <scope>NUCLEOTIDE SEQUENCE [LARGE SCALE GENOMIC DNA]</scope>
    <source>
        <strain evidence="3 4">NBRC 108950</strain>
    </source>
</reference>
<evidence type="ECO:0000256" key="1">
    <source>
        <dbReference type="ARBA" id="ARBA00022801"/>
    </source>
</evidence>